<evidence type="ECO:0000256" key="1">
    <source>
        <dbReference type="SAM" id="SignalP"/>
    </source>
</evidence>
<evidence type="ECO:0000313" key="5">
    <source>
        <dbReference type="EMBL" id="SFE86372.1"/>
    </source>
</evidence>
<accession>A0A1I2E0D6</accession>
<evidence type="ECO:0008006" key="7">
    <source>
        <dbReference type="Google" id="ProtNLM"/>
    </source>
</evidence>
<feature type="domain" description="Copper amine oxidase-like N-terminal" evidence="2">
    <location>
        <begin position="277"/>
        <end position="369"/>
    </location>
</feature>
<dbReference type="Gene3D" id="3.30.457.10">
    <property type="entry name" value="Copper amine oxidase-like, N-terminal domain"/>
    <property type="match status" value="1"/>
</dbReference>
<dbReference type="AlphaFoldDB" id="A0A1I2E0D6"/>
<dbReference type="STRING" id="1045775.SAMN05216378_4377"/>
<dbReference type="OrthoDB" id="5637at2"/>
<keyword evidence="6" id="KW-1185">Reference proteome</keyword>
<dbReference type="Gene3D" id="3.30.565.40">
    <property type="entry name" value="Fervidobacterium nodosum Rt17-B1 like"/>
    <property type="match status" value="1"/>
</dbReference>
<feature type="signal peptide" evidence="1">
    <location>
        <begin position="1"/>
        <end position="25"/>
    </location>
</feature>
<dbReference type="EMBL" id="FOMT01000004">
    <property type="protein sequence ID" value="SFE86372.1"/>
    <property type="molecule type" value="Genomic_DNA"/>
</dbReference>
<sequence>MKKPFKMLTLAVAGSCLLTFTPALAMAQETTAVPIAATSEPITAVPISATLPDTQAVKVTTKVIEETTDLLTVKISVPVISGMLDTTYQTKLNAGIEDKATKEIDRLKALAAEDKKFAEESDYPFRAYELNVSYELKADGSTAAKGIVSFTVSTYEFTGGAHGGTAVEGYNIVNSQQAAVLTLEQALGEGGFAAANSAVRYTISKNPDNFFWDAITTFKIDADHTYFVDSKGIVNLVFQQYEIAPYAGGIINIPVDETTSVGPTFTLSTKELATGPNGAHFVPLRKAAEALGYKVKWSNKTQSAEVSRDAQWTSVTEGKNSYIINKMAPIKLFAAPKLMKGSLYVPDEFFSKILHLDVKNNENDNSVTIKG</sequence>
<organism evidence="5 6">
    <name type="scientific">Paenibacillus catalpae</name>
    <dbReference type="NCBI Taxonomy" id="1045775"/>
    <lineage>
        <taxon>Bacteria</taxon>
        <taxon>Bacillati</taxon>
        <taxon>Bacillota</taxon>
        <taxon>Bacilli</taxon>
        <taxon>Bacillales</taxon>
        <taxon>Paenibacillaceae</taxon>
        <taxon>Paenibacillus</taxon>
    </lineage>
</organism>
<gene>
    <name evidence="5" type="ORF">SAMN05216378_4377</name>
</gene>
<reference evidence="6" key="1">
    <citation type="submission" date="2016-10" db="EMBL/GenBank/DDBJ databases">
        <authorList>
            <person name="Varghese N."/>
            <person name="Submissions S."/>
        </authorList>
    </citation>
    <scope>NUCLEOTIDE SEQUENCE [LARGE SCALE GENOMIC DNA]</scope>
    <source>
        <strain evidence="6">CGMCC 1.10784</strain>
    </source>
</reference>
<dbReference type="InterPro" id="IPR012854">
    <property type="entry name" value="Cu_amine_oxidase-like_N"/>
</dbReference>
<protein>
    <recommendedName>
        <fullName evidence="7">Copper amine oxidase N-terminal domain-containing protein</fullName>
    </recommendedName>
</protein>
<evidence type="ECO:0000259" key="4">
    <source>
        <dbReference type="Pfam" id="PF13739"/>
    </source>
</evidence>
<name>A0A1I2E0D6_9BACL</name>
<dbReference type="InterPro" id="IPR021729">
    <property type="entry name" value="DUF3298"/>
</dbReference>
<dbReference type="Proteomes" id="UP000198855">
    <property type="component" value="Unassembled WGS sequence"/>
</dbReference>
<dbReference type="InterPro" id="IPR037126">
    <property type="entry name" value="PdaC/RsiV-like_sf"/>
</dbReference>
<dbReference type="InterPro" id="IPR025303">
    <property type="entry name" value="PdaC"/>
</dbReference>
<feature type="domain" description="DUF3298" evidence="3">
    <location>
        <begin position="212"/>
        <end position="255"/>
    </location>
</feature>
<evidence type="ECO:0000259" key="3">
    <source>
        <dbReference type="Pfam" id="PF11738"/>
    </source>
</evidence>
<dbReference type="Pfam" id="PF07833">
    <property type="entry name" value="Cu_amine_oxidN1"/>
    <property type="match status" value="1"/>
</dbReference>
<dbReference type="RefSeq" id="WP_091188533.1">
    <property type="nucleotide sequence ID" value="NZ_FOMT01000004.1"/>
</dbReference>
<feature type="domain" description="Deacetylase PdaC" evidence="4">
    <location>
        <begin position="64"/>
        <end position="164"/>
    </location>
</feature>
<keyword evidence="1" id="KW-0732">Signal</keyword>
<evidence type="ECO:0000259" key="2">
    <source>
        <dbReference type="Pfam" id="PF07833"/>
    </source>
</evidence>
<dbReference type="InterPro" id="IPR036582">
    <property type="entry name" value="Mao_N_sf"/>
</dbReference>
<dbReference type="Gene3D" id="3.90.640.20">
    <property type="entry name" value="Heat-shock cognate protein, ATPase"/>
    <property type="match status" value="1"/>
</dbReference>
<feature type="chain" id="PRO_5039462886" description="Copper amine oxidase N-terminal domain-containing protein" evidence="1">
    <location>
        <begin position="26"/>
        <end position="371"/>
    </location>
</feature>
<evidence type="ECO:0000313" key="6">
    <source>
        <dbReference type="Proteomes" id="UP000198855"/>
    </source>
</evidence>
<dbReference type="Pfam" id="PF13739">
    <property type="entry name" value="PdaC"/>
    <property type="match status" value="1"/>
</dbReference>
<dbReference type="SUPFAM" id="SSF55383">
    <property type="entry name" value="Copper amine oxidase, domain N"/>
    <property type="match status" value="1"/>
</dbReference>
<proteinExistence type="predicted"/>
<dbReference type="Pfam" id="PF11738">
    <property type="entry name" value="DUF3298"/>
    <property type="match status" value="1"/>
</dbReference>